<organism evidence="1 2">
    <name type="scientific">Halovenus aranensis</name>
    <dbReference type="NCBI Taxonomy" id="890420"/>
    <lineage>
        <taxon>Archaea</taxon>
        <taxon>Methanobacteriati</taxon>
        <taxon>Methanobacteriota</taxon>
        <taxon>Stenosarchaea group</taxon>
        <taxon>Halobacteria</taxon>
        <taxon>Halobacteriales</taxon>
        <taxon>Haloarculaceae</taxon>
        <taxon>Halovenus</taxon>
    </lineage>
</organism>
<dbReference type="AlphaFoldDB" id="A0A1G8ZZ88"/>
<sequence>MFIMLLISDELLQIRRHVGDVYKQNVQPYCHYGLNIAVETLACTIGRRL</sequence>
<accession>A0A1G8ZZ88</accession>
<dbReference type="EMBL" id="FNFC01000043">
    <property type="protein sequence ID" value="SDK20432.1"/>
    <property type="molecule type" value="Genomic_DNA"/>
</dbReference>
<evidence type="ECO:0000313" key="1">
    <source>
        <dbReference type="EMBL" id="SDK20432.1"/>
    </source>
</evidence>
<protein>
    <submittedName>
        <fullName evidence="1">Uncharacterized protein</fullName>
    </submittedName>
</protein>
<name>A0A1G8ZZ88_9EURY</name>
<evidence type="ECO:0000313" key="2">
    <source>
        <dbReference type="Proteomes" id="UP000198856"/>
    </source>
</evidence>
<reference evidence="1 2" key="1">
    <citation type="submission" date="2016-10" db="EMBL/GenBank/DDBJ databases">
        <authorList>
            <person name="de Groot N.N."/>
        </authorList>
    </citation>
    <scope>NUCLEOTIDE SEQUENCE [LARGE SCALE GENOMIC DNA]</scope>
    <source>
        <strain evidence="1 2">IBRC-M10015</strain>
    </source>
</reference>
<gene>
    <name evidence="1" type="ORF">SAMN05216226_1434</name>
</gene>
<proteinExistence type="predicted"/>
<keyword evidence="2" id="KW-1185">Reference proteome</keyword>
<dbReference type="Proteomes" id="UP000198856">
    <property type="component" value="Unassembled WGS sequence"/>
</dbReference>